<gene>
    <name evidence="1" type="ORF">DSO57_1036908</name>
</gene>
<evidence type="ECO:0000313" key="2">
    <source>
        <dbReference type="Proteomes" id="UP001165960"/>
    </source>
</evidence>
<sequence length="66" mass="6955">MEPPVTPKPMSASSSNLPNDHTGVRNAPSEIPGNISLEKSITEVEIDYAVNPGTGIKHETSLDLIG</sequence>
<accession>A0ACC2SZ61</accession>
<protein>
    <submittedName>
        <fullName evidence="1">Uncharacterized protein</fullName>
    </submittedName>
</protein>
<dbReference type="EMBL" id="QTSX02003923">
    <property type="protein sequence ID" value="KAJ9067660.1"/>
    <property type="molecule type" value="Genomic_DNA"/>
</dbReference>
<comment type="caution">
    <text evidence="1">The sequence shown here is derived from an EMBL/GenBank/DDBJ whole genome shotgun (WGS) entry which is preliminary data.</text>
</comment>
<proteinExistence type="predicted"/>
<reference evidence="1" key="1">
    <citation type="submission" date="2022-04" db="EMBL/GenBank/DDBJ databases">
        <title>Genome of the entomopathogenic fungus Entomophthora muscae.</title>
        <authorList>
            <person name="Elya C."/>
            <person name="Lovett B.R."/>
            <person name="Lee E."/>
            <person name="Macias A.M."/>
            <person name="Hajek A.E."/>
            <person name="De Bivort B.L."/>
            <person name="Kasson M.T."/>
            <person name="De Fine Licht H.H."/>
            <person name="Stajich J.E."/>
        </authorList>
    </citation>
    <scope>NUCLEOTIDE SEQUENCE</scope>
    <source>
        <strain evidence="1">Berkeley</strain>
    </source>
</reference>
<keyword evidence="2" id="KW-1185">Reference proteome</keyword>
<evidence type="ECO:0000313" key="1">
    <source>
        <dbReference type="EMBL" id="KAJ9067660.1"/>
    </source>
</evidence>
<dbReference type="Proteomes" id="UP001165960">
    <property type="component" value="Unassembled WGS sequence"/>
</dbReference>
<name>A0ACC2SZ61_9FUNG</name>
<organism evidence="1 2">
    <name type="scientific">Entomophthora muscae</name>
    <dbReference type="NCBI Taxonomy" id="34485"/>
    <lineage>
        <taxon>Eukaryota</taxon>
        <taxon>Fungi</taxon>
        <taxon>Fungi incertae sedis</taxon>
        <taxon>Zoopagomycota</taxon>
        <taxon>Entomophthoromycotina</taxon>
        <taxon>Entomophthoromycetes</taxon>
        <taxon>Entomophthorales</taxon>
        <taxon>Entomophthoraceae</taxon>
        <taxon>Entomophthora</taxon>
    </lineage>
</organism>